<gene>
    <name evidence="1" type="ORF">STAS_00215</name>
</gene>
<comment type="caution">
    <text evidence="1">The sequence shown here is derived from an EMBL/GenBank/DDBJ whole genome shotgun (WGS) entry which is preliminary data.</text>
</comment>
<sequence length="163" mass="17266">MNGIRANIILRVCFRLETGRSGRINGSRKSIHLRVCCRLETGRGSGRVNGSRTSINLPLRGRLGVGFGGGYGIGCGGGGFPLGLSFEQGKAGFGAGSGSASSLVLAPRLLSNRGNSGGRINEIVAAYDFMNSNENLLNVTVWYTSTYKNDTDNLPIALTRVPW</sequence>
<evidence type="ECO:0000313" key="1">
    <source>
        <dbReference type="EMBL" id="GER24664.1"/>
    </source>
</evidence>
<name>A0A5A7NW02_STRAF</name>
<evidence type="ECO:0000313" key="2">
    <source>
        <dbReference type="Proteomes" id="UP000325081"/>
    </source>
</evidence>
<protein>
    <submittedName>
        <fullName evidence="1">ABC transporter A family member 8</fullName>
    </submittedName>
</protein>
<keyword evidence="2" id="KW-1185">Reference proteome</keyword>
<dbReference type="AlphaFoldDB" id="A0A5A7NW02"/>
<dbReference type="OrthoDB" id="1102094at2759"/>
<organism evidence="1 2">
    <name type="scientific">Striga asiatica</name>
    <name type="common">Asiatic witchweed</name>
    <name type="synonym">Buchnera asiatica</name>
    <dbReference type="NCBI Taxonomy" id="4170"/>
    <lineage>
        <taxon>Eukaryota</taxon>
        <taxon>Viridiplantae</taxon>
        <taxon>Streptophyta</taxon>
        <taxon>Embryophyta</taxon>
        <taxon>Tracheophyta</taxon>
        <taxon>Spermatophyta</taxon>
        <taxon>Magnoliopsida</taxon>
        <taxon>eudicotyledons</taxon>
        <taxon>Gunneridae</taxon>
        <taxon>Pentapetalae</taxon>
        <taxon>asterids</taxon>
        <taxon>lamiids</taxon>
        <taxon>Lamiales</taxon>
        <taxon>Orobanchaceae</taxon>
        <taxon>Buchnereae</taxon>
        <taxon>Striga</taxon>
    </lineage>
</organism>
<dbReference type="Proteomes" id="UP000325081">
    <property type="component" value="Unassembled WGS sequence"/>
</dbReference>
<accession>A0A5A7NW02</accession>
<dbReference type="EMBL" id="BKCP01000001">
    <property type="protein sequence ID" value="GER24664.1"/>
    <property type="molecule type" value="Genomic_DNA"/>
</dbReference>
<proteinExistence type="predicted"/>
<reference evidence="2" key="1">
    <citation type="journal article" date="2019" name="Curr. Biol.">
        <title>Genome Sequence of Striga asiatica Provides Insight into the Evolution of Plant Parasitism.</title>
        <authorList>
            <person name="Yoshida S."/>
            <person name="Kim S."/>
            <person name="Wafula E.K."/>
            <person name="Tanskanen J."/>
            <person name="Kim Y.M."/>
            <person name="Honaas L."/>
            <person name="Yang Z."/>
            <person name="Spallek T."/>
            <person name="Conn C.E."/>
            <person name="Ichihashi Y."/>
            <person name="Cheong K."/>
            <person name="Cui S."/>
            <person name="Der J.P."/>
            <person name="Gundlach H."/>
            <person name="Jiao Y."/>
            <person name="Hori C."/>
            <person name="Ishida J.K."/>
            <person name="Kasahara H."/>
            <person name="Kiba T."/>
            <person name="Kim M.S."/>
            <person name="Koo N."/>
            <person name="Laohavisit A."/>
            <person name="Lee Y.H."/>
            <person name="Lumba S."/>
            <person name="McCourt P."/>
            <person name="Mortimer J.C."/>
            <person name="Mutuku J.M."/>
            <person name="Nomura T."/>
            <person name="Sasaki-Sekimoto Y."/>
            <person name="Seto Y."/>
            <person name="Wang Y."/>
            <person name="Wakatake T."/>
            <person name="Sakakibara H."/>
            <person name="Demura T."/>
            <person name="Yamaguchi S."/>
            <person name="Yoneyama K."/>
            <person name="Manabe R.I."/>
            <person name="Nelson D.C."/>
            <person name="Schulman A.H."/>
            <person name="Timko M.P."/>
            <person name="dePamphilis C.W."/>
            <person name="Choi D."/>
            <person name="Shirasu K."/>
        </authorList>
    </citation>
    <scope>NUCLEOTIDE SEQUENCE [LARGE SCALE GENOMIC DNA]</scope>
    <source>
        <strain evidence="2">cv. UVA1</strain>
    </source>
</reference>